<reference evidence="1" key="1">
    <citation type="journal article" date="2023" name="IScience">
        <title>Live-bearing cockroach genome reveals convergent evolutionary mechanisms linked to viviparity in insects and beyond.</title>
        <authorList>
            <person name="Fouks B."/>
            <person name="Harrison M.C."/>
            <person name="Mikhailova A.A."/>
            <person name="Marchal E."/>
            <person name="English S."/>
            <person name="Carruthers M."/>
            <person name="Jennings E.C."/>
            <person name="Chiamaka E.L."/>
            <person name="Frigard R.A."/>
            <person name="Pippel M."/>
            <person name="Attardo G.M."/>
            <person name="Benoit J.B."/>
            <person name="Bornberg-Bauer E."/>
            <person name="Tobe S.S."/>
        </authorList>
    </citation>
    <scope>NUCLEOTIDE SEQUENCE</scope>
    <source>
        <strain evidence="1">Stay&amp;Tobe</strain>
    </source>
</reference>
<evidence type="ECO:0000313" key="2">
    <source>
        <dbReference type="Proteomes" id="UP001233999"/>
    </source>
</evidence>
<protein>
    <submittedName>
        <fullName evidence="1">Uncharacterized protein</fullName>
    </submittedName>
</protein>
<proteinExistence type="predicted"/>
<sequence length="51" mass="5937">RMGIIGVLMLLKLEKRSFSDILHFNSHNIKKMNPTNSLETFTFVFPLWTIG</sequence>
<dbReference type="Proteomes" id="UP001233999">
    <property type="component" value="Unassembled WGS sequence"/>
</dbReference>
<reference evidence="1" key="2">
    <citation type="submission" date="2023-05" db="EMBL/GenBank/DDBJ databases">
        <authorList>
            <person name="Fouks B."/>
        </authorList>
    </citation>
    <scope>NUCLEOTIDE SEQUENCE</scope>
    <source>
        <strain evidence="1">Stay&amp;Tobe</strain>
        <tissue evidence="1">Testes</tissue>
    </source>
</reference>
<evidence type="ECO:0000313" key="1">
    <source>
        <dbReference type="EMBL" id="KAJ9585172.1"/>
    </source>
</evidence>
<gene>
    <name evidence="1" type="ORF">L9F63_003028</name>
</gene>
<keyword evidence="2" id="KW-1185">Reference proteome</keyword>
<feature type="non-terminal residue" evidence="1">
    <location>
        <position position="51"/>
    </location>
</feature>
<accession>A0AAD7ZRD0</accession>
<organism evidence="1 2">
    <name type="scientific">Diploptera punctata</name>
    <name type="common">Pacific beetle cockroach</name>
    <dbReference type="NCBI Taxonomy" id="6984"/>
    <lineage>
        <taxon>Eukaryota</taxon>
        <taxon>Metazoa</taxon>
        <taxon>Ecdysozoa</taxon>
        <taxon>Arthropoda</taxon>
        <taxon>Hexapoda</taxon>
        <taxon>Insecta</taxon>
        <taxon>Pterygota</taxon>
        <taxon>Neoptera</taxon>
        <taxon>Polyneoptera</taxon>
        <taxon>Dictyoptera</taxon>
        <taxon>Blattodea</taxon>
        <taxon>Blaberoidea</taxon>
        <taxon>Blaberidae</taxon>
        <taxon>Diplopterinae</taxon>
        <taxon>Diploptera</taxon>
    </lineage>
</organism>
<name>A0AAD7ZRD0_DIPPU</name>
<feature type="non-terminal residue" evidence="1">
    <location>
        <position position="1"/>
    </location>
</feature>
<comment type="caution">
    <text evidence="1">The sequence shown here is derived from an EMBL/GenBank/DDBJ whole genome shotgun (WGS) entry which is preliminary data.</text>
</comment>
<dbReference type="EMBL" id="JASPKZ010007294">
    <property type="protein sequence ID" value="KAJ9585172.1"/>
    <property type="molecule type" value="Genomic_DNA"/>
</dbReference>
<dbReference type="AlphaFoldDB" id="A0AAD7ZRD0"/>